<dbReference type="Gene3D" id="1.10.150.240">
    <property type="entry name" value="Putative phosphatase, domain 2"/>
    <property type="match status" value="1"/>
</dbReference>
<dbReference type="SUPFAM" id="SSF56784">
    <property type="entry name" value="HAD-like"/>
    <property type="match status" value="1"/>
</dbReference>
<evidence type="ECO:0000256" key="3">
    <source>
        <dbReference type="ARBA" id="ARBA00022801"/>
    </source>
</evidence>
<evidence type="ECO:0000313" key="6">
    <source>
        <dbReference type="Proteomes" id="UP000003880"/>
    </source>
</evidence>
<dbReference type="EC" id="3.8.1.2" evidence="4"/>
<comment type="caution">
    <text evidence="5">The sequence shown here is derived from an EMBL/GenBank/DDBJ whole genome shotgun (WGS) entry which is preliminary data.</text>
</comment>
<dbReference type="EMBL" id="ABWL02000016">
    <property type="protein sequence ID" value="EFE07095.1"/>
    <property type="molecule type" value="Genomic_DNA"/>
</dbReference>
<dbReference type="PANTHER" id="PTHR43316">
    <property type="entry name" value="HYDROLASE, HALOACID DELAHOGENASE-RELATED"/>
    <property type="match status" value="1"/>
</dbReference>
<dbReference type="InterPro" id="IPR051540">
    <property type="entry name" value="S-2-haloacid_dehalogenase"/>
</dbReference>
<dbReference type="SFLD" id="SFLDS00003">
    <property type="entry name" value="Haloacid_Dehalogenase"/>
    <property type="match status" value="1"/>
</dbReference>
<dbReference type="CDD" id="cd02588">
    <property type="entry name" value="HAD_L2-DEX"/>
    <property type="match status" value="1"/>
</dbReference>
<evidence type="ECO:0000256" key="1">
    <source>
        <dbReference type="ARBA" id="ARBA00008106"/>
    </source>
</evidence>
<dbReference type="InterPro" id="IPR036412">
    <property type="entry name" value="HAD-like_sf"/>
</dbReference>
<dbReference type="AlphaFoldDB" id="D4BFF8"/>
<comment type="function">
    <text evidence="4">Catalyzes the hydrolytic dehalogenation of small (S)-2-haloalkanoic acids to yield the corresponding (R)-2-hydroxyalkanoic acids.</text>
</comment>
<proteinExistence type="inferred from homology"/>
<reference evidence="5 6" key="1">
    <citation type="submission" date="2010-02" db="EMBL/GenBank/DDBJ databases">
        <authorList>
            <person name="Weinstock G."/>
            <person name="Sodergren E."/>
            <person name="Clifton S."/>
            <person name="Fulton L."/>
            <person name="Fulton B."/>
            <person name="Courtney L."/>
            <person name="Fronick C."/>
            <person name="Harrison M."/>
            <person name="Strong C."/>
            <person name="Farmer C."/>
            <person name="Delahaunty K."/>
            <person name="Markovic C."/>
            <person name="Hall O."/>
            <person name="Minx P."/>
            <person name="Tomlinson C."/>
            <person name="Mitreva M."/>
            <person name="Nelson J."/>
            <person name="Hou S."/>
            <person name="Wollam A."/>
            <person name="Pepin K.H."/>
            <person name="Johnson M."/>
            <person name="Bhonagiri V."/>
            <person name="Zhang X."/>
            <person name="Suruliraj S."/>
            <person name="Warren W."/>
            <person name="Chinwalla A."/>
            <person name="Mardis E.R."/>
            <person name="Wilson R.K."/>
        </authorList>
    </citation>
    <scope>NUCLEOTIDE SEQUENCE [LARGE SCALE GENOMIC DNA]</scope>
    <source>
        <strain evidence="5 6">ATCC 29220</strain>
    </source>
</reference>
<dbReference type="Gene3D" id="3.40.50.1000">
    <property type="entry name" value="HAD superfamily/HAD-like"/>
    <property type="match status" value="1"/>
</dbReference>
<dbReference type="PANTHER" id="PTHR43316:SF3">
    <property type="entry name" value="HALOACID DEHALOGENASE, TYPE II (AFU_ORTHOLOGUE AFUA_2G07750)-RELATED"/>
    <property type="match status" value="1"/>
</dbReference>
<dbReference type="InterPro" id="IPR023198">
    <property type="entry name" value="PGP-like_dom2"/>
</dbReference>
<dbReference type="InterPro" id="IPR041492">
    <property type="entry name" value="HAD_2"/>
</dbReference>
<dbReference type="InterPro" id="IPR006328">
    <property type="entry name" value="2-HAD"/>
</dbReference>
<dbReference type="Pfam" id="PF13419">
    <property type="entry name" value="HAD_2"/>
    <property type="match status" value="1"/>
</dbReference>
<dbReference type="NCBIfam" id="TIGR01493">
    <property type="entry name" value="HAD-SF-IA-v2"/>
    <property type="match status" value="1"/>
</dbReference>
<gene>
    <name evidence="5" type="primary">dehII</name>
    <name evidence="5" type="ORF">CIT292_08974</name>
</gene>
<dbReference type="SFLD" id="SFLDG01129">
    <property type="entry name" value="C1.5:_HAD__Beta-PGM__Phosphata"/>
    <property type="match status" value="1"/>
</dbReference>
<dbReference type="eggNOG" id="COG1011">
    <property type="taxonomic scope" value="Bacteria"/>
</dbReference>
<dbReference type="GO" id="GO:0046872">
    <property type="term" value="F:metal ion binding"/>
    <property type="evidence" value="ECO:0007669"/>
    <property type="project" value="UniProtKB-KW"/>
</dbReference>
<dbReference type="HOGENOM" id="CLU_045011_3_1_6"/>
<organism evidence="5 6">
    <name type="scientific">Citrobacter youngae ATCC 29220</name>
    <dbReference type="NCBI Taxonomy" id="500640"/>
    <lineage>
        <taxon>Bacteria</taxon>
        <taxon>Pseudomonadati</taxon>
        <taxon>Pseudomonadota</taxon>
        <taxon>Gammaproteobacteria</taxon>
        <taxon>Enterobacterales</taxon>
        <taxon>Enterobacteriaceae</taxon>
        <taxon>Citrobacter</taxon>
        <taxon>Citrobacter freundii complex</taxon>
    </lineage>
</organism>
<dbReference type="PRINTS" id="PR00413">
    <property type="entry name" value="HADHALOGNASE"/>
</dbReference>
<evidence type="ECO:0000256" key="4">
    <source>
        <dbReference type="RuleBase" id="RU368077"/>
    </source>
</evidence>
<dbReference type="InterPro" id="IPR023214">
    <property type="entry name" value="HAD_sf"/>
</dbReference>
<dbReference type="NCBIfam" id="TIGR01428">
    <property type="entry name" value="HAD_type_II"/>
    <property type="match status" value="1"/>
</dbReference>
<accession>D4BFF8</accession>
<comment type="catalytic activity">
    <reaction evidence="4">
        <text>an (S)-2-haloacid + H2O = a (2R)-2-hydroxycarboxylate + a halide anion + H(+)</text>
        <dbReference type="Rhea" id="RHEA:11192"/>
        <dbReference type="ChEBI" id="CHEBI:15377"/>
        <dbReference type="ChEBI" id="CHEBI:15378"/>
        <dbReference type="ChEBI" id="CHEBI:16042"/>
        <dbReference type="ChEBI" id="CHEBI:58314"/>
        <dbReference type="ChEBI" id="CHEBI:137405"/>
        <dbReference type="EC" id="3.8.1.2"/>
    </reaction>
</comment>
<dbReference type="Proteomes" id="UP000003880">
    <property type="component" value="Unassembled WGS sequence"/>
</dbReference>
<comment type="similarity">
    <text evidence="1 4">Belongs to the HAD-like hydrolase superfamily. S-2-haloalkanoic acid dehalogenase family.</text>
</comment>
<protein>
    <recommendedName>
        <fullName evidence="4">(S)-2-haloacid dehalogenase</fullName>
        <ecNumber evidence="4">3.8.1.2</ecNumber>
    </recommendedName>
    <alternativeName>
        <fullName evidence="4">2-haloalkanoic acid dehalogenase</fullName>
    </alternativeName>
    <alternativeName>
        <fullName evidence="4">Halocarboxylic acid halidohydrolase</fullName>
    </alternativeName>
    <alternativeName>
        <fullName evidence="4">L-2-haloacid dehalogenase</fullName>
    </alternativeName>
</protein>
<keyword evidence="3 4" id="KW-0378">Hydrolase</keyword>
<name>D4BFF8_9ENTR</name>
<dbReference type="InterPro" id="IPR006439">
    <property type="entry name" value="HAD-SF_hydro_IA"/>
</dbReference>
<keyword evidence="2" id="KW-0479">Metal-binding</keyword>
<sequence>MTDQTRKSITTLFFDVNETLLDIQPLKQFLVDNLSATPEVADAWFTSLLHFSLVDAISGNWHPFGDIAEAVLAMTAGKYGLKPGHVSGTISEALATLPAHADVPAGLESLKYAGLKLVALSNSSQSLVERQLTYAGIRPFFDDVLSVANLRTYKPDLTVYQWALRTQGAQAEQAMMVAAHGWDVGGAKLAGLKTAFVARPGQQLYPLAPEPDLVVADVSLLPEALATLSRAEM</sequence>
<dbReference type="RefSeq" id="WP_006686258.1">
    <property type="nucleotide sequence ID" value="NZ_GG730300.1"/>
</dbReference>
<evidence type="ECO:0000313" key="5">
    <source>
        <dbReference type="EMBL" id="EFE07095.1"/>
    </source>
</evidence>
<evidence type="ECO:0000256" key="2">
    <source>
        <dbReference type="ARBA" id="ARBA00022723"/>
    </source>
</evidence>
<dbReference type="GO" id="GO:0018784">
    <property type="term" value="F:(S)-2-haloacid dehalogenase activity"/>
    <property type="evidence" value="ECO:0007669"/>
    <property type="project" value="UniProtKB-UniRule"/>
</dbReference>